<proteinExistence type="predicted"/>
<dbReference type="GO" id="GO:0004867">
    <property type="term" value="F:serine-type endopeptidase inhibitor activity"/>
    <property type="evidence" value="ECO:0007669"/>
    <property type="project" value="InterPro"/>
</dbReference>
<dbReference type="CDD" id="cd00109">
    <property type="entry name" value="Kunitz-type"/>
    <property type="match status" value="1"/>
</dbReference>
<reference evidence="3" key="2">
    <citation type="submission" date="2025-09" db="UniProtKB">
        <authorList>
            <consortium name="Ensembl"/>
        </authorList>
    </citation>
    <scope>IDENTIFICATION</scope>
</reference>
<keyword evidence="4" id="KW-1185">Reference proteome</keyword>
<dbReference type="PRINTS" id="PR00759">
    <property type="entry name" value="BASICPTASE"/>
</dbReference>
<evidence type="ECO:0000256" key="1">
    <source>
        <dbReference type="ARBA" id="ARBA00023157"/>
    </source>
</evidence>
<dbReference type="FunFam" id="4.10.410.10:FF:000004">
    <property type="entry name" value="Tissue factor pathway inhibitor"/>
    <property type="match status" value="1"/>
</dbReference>
<dbReference type="PANTHER" id="PTHR10083">
    <property type="entry name" value="KUNITZ-TYPE PROTEASE INHIBITOR-RELATED"/>
    <property type="match status" value="1"/>
</dbReference>
<evidence type="ECO:0000313" key="4">
    <source>
        <dbReference type="Proteomes" id="UP000594220"/>
    </source>
</evidence>
<dbReference type="PROSITE" id="PS50279">
    <property type="entry name" value="BPTI_KUNITZ_2"/>
    <property type="match status" value="1"/>
</dbReference>
<sequence length="64" mass="7345">FQAQPRPDTCRLPVQKGLCDAYSRRFFFNATAARCQEFLYSGCRGNTNNFRTREECVQTCEGQG</sequence>
<dbReference type="InterPro" id="IPR020901">
    <property type="entry name" value="Prtase_inh_Kunz-CS"/>
</dbReference>
<dbReference type="OMA" id="VCAFPME"/>
<reference evidence="3" key="1">
    <citation type="submission" date="2025-08" db="UniProtKB">
        <authorList>
            <consortium name="Ensembl"/>
        </authorList>
    </citation>
    <scope>IDENTIFICATION</scope>
</reference>
<dbReference type="GO" id="GO:0005615">
    <property type="term" value="C:extracellular space"/>
    <property type="evidence" value="ECO:0007669"/>
    <property type="project" value="TreeGrafter"/>
</dbReference>
<dbReference type="GeneTree" id="ENSGT01150000288381"/>
<dbReference type="Gene3D" id="4.10.410.10">
    <property type="entry name" value="Pancreatic trypsin inhibitor Kunitz domain"/>
    <property type="match status" value="1"/>
</dbReference>
<dbReference type="Pfam" id="PF00014">
    <property type="entry name" value="Kunitz_BPTI"/>
    <property type="match status" value="1"/>
</dbReference>
<evidence type="ECO:0000313" key="3">
    <source>
        <dbReference type="Ensembl" id="ENSCPRP00005011511.1"/>
    </source>
</evidence>
<dbReference type="InterPro" id="IPR050098">
    <property type="entry name" value="TFPI/VKTCI-like"/>
</dbReference>
<dbReference type="InterPro" id="IPR036880">
    <property type="entry name" value="Kunitz_BPTI_sf"/>
</dbReference>
<dbReference type="AlphaFoldDB" id="A0A7M4FW50"/>
<dbReference type="PANTHER" id="PTHR10083:SF374">
    <property type="entry name" value="BPTI_KUNITZ INHIBITOR DOMAIN-CONTAINING PROTEIN"/>
    <property type="match status" value="1"/>
</dbReference>
<dbReference type="SMART" id="SM00131">
    <property type="entry name" value="KU"/>
    <property type="match status" value="1"/>
</dbReference>
<dbReference type="PROSITE" id="PS00280">
    <property type="entry name" value="BPTI_KUNITZ_1"/>
    <property type="match status" value="1"/>
</dbReference>
<dbReference type="Ensembl" id="ENSCPRT00005013579.1">
    <property type="protein sequence ID" value="ENSCPRP00005011511.1"/>
    <property type="gene ID" value="ENSCPRG00005008200.1"/>
</dbReference>
<accession>A0A7M4FW50</accession>
<keyword evidence="1" id="KW-1015">Disulfide bond</keyword>
<feature type="domain" description="BPTI/Kunitz inhibitor" evidence="2">
    <location>
        <begin position="10"/>
        <end position="60"/>
    </location>
</feature>
<name>A0A7M4FW50_CROPO</name>
<dbReference type="Proteomes" id="UP000594220">
    <property type="component" value="Unplaced"/>
</dbReference>
<evidence type="ECO:0000259" key="2">
    <source>
        <dbReference type="PROSITE" id="PS50279"/>
    </source>
</evidence>
<protein>
    <recommendedName>
        <fullName evidence="2">BPTI/Kunitz inhibitor domain-containing protein</fullName>
    </recommendedName>
</protein>
<organism evidence="3 4">
    <name type="scientific">Crocodylus porosus</name>
    <name type="common">Saltwater crocodile</name>
    <name type="synonym">Estuarine crocodile</name>
    <dbReference type="NCBI Taxonomy" id="8502"/>
    <lineage>
        <taxon>Eukaryota</taxon>
        <taxon>Metazoa</taxon>
        <taxon>Chordata</taxon>
        <taxon>Craniata</taxon>
        <taxon>Vertebrata</taxon>
        <taxon>Euteleostomi</taxon>
        <taxon>Archelosauria</taxon>
        <taxon>Archosauria</taxon>
        <taxon>Crocodylia</taxon>
        <taxon>Longirostres</taxon>
        <taxon>Crocodylidae</taxon>
        <taxon>Crocodylus</taxon>
    </lineage>
</organism>
<dbReference type="SUPFAM" id="SSF57362">
    <property type="entry name" value="BPTI-like"/>
    <property type="match status" value="1"/>
</dbReference>
<dbReference type="InterPro" id="IPR002223">
    <property type="entry name" value="Kunitz_BPTI"/>
</dbReference>